<dbReference type="EMBL" id="PJQY01001932">
    <property type="protein sequence ID" value="PQP98090.1"/>
    <property type="molecule type" value="Genomic_DNA"/>
</dbReference>
<organism evidence="1 2">
    <name type="scientific">Prunus yedoensis var. nudiflora</name>
    <dbReference type="NCBI Taxonomy" id="2094558"/>
    <lineage>
        <taxon>Eukaryota</taxon>
        <taxon>Viridiplantae</taxon>
        <taxon>Streptophyta</taxon>
        <taxon>Embryophyta</taxon>
        <taxon>Tracheophyta</taxon>
        <taxon>Spermatophyta</taxon>
        <taxon>Magnoliopsida</taxon>
        <taxon>eudicotyledons</taxon>
        <taxon>Gunneridae</taxon>
        <taxon>Pentapetalae</taxon>
        <taxon>rosids</taxon>
        <taxon>fabids</taxon>
        <taxon>Rosales</taxon>
        <taxon>Rosaceae</taxon>
        <taxon>Amygdaloideae</taxon>
        <taxon>Amygdaleae</taxon>
        <taxon>Prunus</taxon>
    </lineage>
</organism>
<evidence type="ECO:0000313" key="1">
    <source>
        <dbReference type="EMBL" id="PQP98090.1"/>
    </source>
</evidence>
<sequence length="150" mass="16078">MVAATMPPAPPSQDSIVVAESAVAGATVVSVPSLLRTTSAVMTELSLAVSIQPFLSLFPCVQASCFSPNLSLMSRRPPPPTISRSCTPVFMRKEVARPRLPWTRIPRPSLSNVVRSCLDTAMALGLLDSAQLDELQPRLAEGEEMIGRYA</sequence>
<keyword evidence="2" id="KW-1185">Reference proteome</keyword>
<protein>
    <submittedName>
        <fullName evidence="1">Uncharacterized protein</fullName>
    </submittedName>
</protein>
<accession>A0A314Y1T4</accession>
<dbReference type="AlphaFoldDB" id="A0A314Y1T4"/>
<comment type="caution">
    <text evidence="1">The sequence shown here is derived from an EMBL/GenBank/DDBJ whole genome shotgun (WGS) entry which is preliminary data.</text>
</comment>
<evidence type="ECO:0000313" key="2">
    <source>
        <dbReference type="Proteomes" id="UP000250321"/>
    </source>
</evidence>
<name>A0A314Y1T4_PRUYE</name>
<gene>
    <name evidence="1" type="ORF">Pyn_40212</name>
</gene>
<dbReference type="Proteomes" id="UP000250321">
    <property type="component" value="Unassembled WGS sequence"/>
</dbReference>
<reference evidence="1 2" key="1">
    <citation type="submission" date="2018-02" db="EMBL/GenBank/DDBJ databases">
        <title>Draft genome of wild Prunus yedoensis var. nudiflora.</title>
        <authorList>
            <person name="Baek S."/>
            <person name="Kim J.-H."/>
            <person name="Choi K."/>
            <person name="Kim G.-B."/>
            <person name="Cho A."/>
            <person name="Jang H."/>
            <person name="Shin C.-H."/>
            <person name="Yu H.-J."/>
            <person name="Mun J.-H."/>
        </authorList>
    </citation>
    <scope>NUCLEOTIDE SEQUENCE [LARGE SCALE GENOMIC DNA]</scope>
    <source>
        <strain evidence="2">cv. Jeju island</strain>
        <tissue evidence="1">Leaf</tissue>
    </source>
</reference>
<proteinExistence type="predicted"/>